<name>A0A7W8JBD7_9BACT</name>
<evidence type="ECO:0000256" key="1">
    <source>
        <dbReference type="PROSITE-ProRule" id="PRU00339"/>
    </source>
</evidence>
<evidence type="ECO:0000259" key="3">
    <source>
        <dbReference type="Pfam" id="PF12770"/>
    </source>
</evidence>
<dbReference type="PROSITE" id="PS50005">
    <property type="entry name" value="TPR"/>
    <property type="match status" value="1"/>
</dbReference>
<sequence>MSRASWGKRILAVIGVTLVVLGSTYFYLISPHHSSAPPESAEGLLDRADSLAWGNRWADAQPLYARAQHLFDAQKQRSKALYAEVSQVPPDESGSVPGKIFQLTQDLESPAAQEAETRLRILTIRGMLETNYDAGQARSTWEEVKALALKQRHFELASRAEGEQGIAAFILGDTDTAKKQVVRAWGLSKVEHDPAATVRYASVFGAGLVQLRRYKEALTPLDQAIKIAESNPALAYPTIAVYAKIDALAGLKQYDSALALANASLSRLQGTIYEQHKAQVYISRGSINRERGEWSAAISDYMQAVTISEKTDNYRGVTDAGGLLAQAYEHTGELTAALGAIDAAIAANTHIADELYLVPRNLAIKAEITEKMGHAQEADTLYRKSVALVDEMIQHAATTNIERYLLAEMSDVYSGYFASLCAQKHYNEALQMLEKVRGRIETEALEHHTSQPVHASTPEERELTELNVALINTDDPARREALTSAIYNTELRISPSALTQQTIAHPVRLSELQRSLSANALLIEYVLAEPNSYAFAITRETVTPYRLPSKSVIEADANRYRKEIHDQKEDRALAQQLFWELLEPIKQYSEKADLVIIPDGSLHLLPFSALADRSAYVLKTHTVDVAPSSTVYELLSRRSESREAVAMPYIGVAAWTQPADNRNPVLRAINGPQRSQLIPLPDSKKEVETIAGDLPHPSTILLGADATESRFKQVSMESTEVVHLALHGYADLDYPDRSALVFAPEQTTSAEDGLLQVREIRGLHLKAKLVTLSACNTGVGPVGQTGVANLVNAFIEAGADSVVSTLWELEDHTTEHLMAQFYSQLANHQRKVDALRAAQMELLDKGVPPYYWASFQVVGDPNGTI</sequence>
<dbReference type="InterPro" id="IPR019734">
    <property type="entry name" value="TPR_rpt"/>
</dbReference>
<accession>A0A7W8JBD7</accession>
<protein>
    <submittedName>
        <fullName evidence="4">CHAT domain-containing protein</fullName>
    </submittedName>
</protein>
<dbReference type="SUPFAM" id="SSF48452">
    <property type="entry name" value="TPR-like"/>
    <property type="match status" value="1"/>
</dbReference>
<keyword evidence="2" id="KW-0175">Coiled coil</keyword>
<feature type="domain" description="CHAT" evidence="3">
    <location>
        <begin position="572"/>
        <end position="860"/>
    </location>
</feature>
<dbReference type="AlphaFoldDB" id="A0A7W8JBD7"/>
<dbReference type="EMBL" id="JACHDZ010000010">
    <property type="protein sequence ID" value="MBB5346163.1"/>
    <property type="molecule type" value="Genomic_DNA"/>
</dbReference>
<dbReference type="Pfam" id="PF12770">
    <property type="entry name" value="CHAT"/>
    <property type="match status" value="1"/>
</dbReference>
<proteinExistence type="predicted"/>
<dbReference type="SMART" id="SM00028">
    <property type="entry name" value="TPR"/>
    <property type="match status" value="3"/>
</dbReference>
<dbReference type="InterPro" id="IPR024983">
    <property type="entry name" value="CHAT_dom"/>
</dbReference>
<dbReference type="Proteomes" id="UP000569092">
    <property type="component" value="Unassembled WGS sequence"/>
</dbReference>
<organism evidence="4 5">
    <name type="scientific">Tunturiibacter lichenicola</name>
    <dbReference type="NCBI Taxonomy" id="2051959"/>
    <lineage>
        <taxon>Bacteria</taxon>
        <taxon>Pseudomonadati</taxon>
        <taxon>Acidobacteriota</taxon>
        <taxon>Terriglobia</taxon>
        <taxon>Terriglobales</taxon>
        <taxon>Acidobacteriaceae</taxon>
        <taxon>Tunturiibacter</taxon>
    </lineage>
</organism>
<dbReference type="InterPro" id="IPR011990">
    <property type="entry name" value="TPR-like_helical_dom_sf"/>
</dbReference>
<gene>
    <name evidence="4" type="ORF">HDF10_004173</name>
</gene>
<reference evidence="4 5" key="1">
    <citation type="submission" date="2020-08" db="EMBL/GenBank/DDBJ databases">
        <title>Genomic Encyclopedia of Type Strains, Phase IV (KMG-V): Genome sequencing to study the core and pangenomes of soil and plant-associated prokaryotes.</title>
        <authorList>
            <person name="Whitman W."/>
        </authorList>
    </citation>
    <scope>NUCLEOTIDE SEQUENCE [LARGE SCALE GENOMIC DNA]</scope>
    <source>
        <strain evidence="4 5">M8US30</strain>
    </source>
</reference>
<dbReference type="PANTHER" id="PTHR10098">
    <property type="entry name" value="RAPSYN-RELATED"/>
    <property type="match status" value="1"/>
</dbReference>
<keyword evidence="1" id="KW-0802">TPR repeat</keyword>
<feature type="coiled-coil region" evidence="2">
    <location>
        <begin position="818"/>
        <end position="845"/>
    </location>
</feature>
<evidence type="ECO:0000313" key="5">
    <source>
        <dbReference type="Proteomes" id="UP000569092"/>
    </source>
</evidence>
<comment type="caution">
    <text evidence="4">The sequence shown here is derived from an EMBL/GenBank/DDBJ whole genome shotgun (WGS) entry which is preliminary data.</text>
</comment>
<feature type="repeat" description="TPR" evidence="1">
    <location>
        <begin position="278"/>
        <end position="311"/>
    </location>
</feature>
<evidence type="ECO:0000313" key="4">
    <source>
        <dbReference type="EMBL" id="MBB5346163.1"/>
    </source>
</evidence>
<evidence type="ECO:0000256" key="2">
    <source>
        <dbReference type="SAM" id="Coils"/>
    </source>
</evidence>
<dbReference type="Gene3D" id="1.25.40.10">
    <property type="entry name" value="Tetratricopeptide repeat domain"/>
    <property type="match status" value="1"/>
</dbReference>